<dbReference type="SUPFAM" id="SSF51905">
    <property type="entry name" value="FAD/NAD(P)-binding domain"/>
    <property type="match status" value="1"/>
</dbReference>
<dbReference type="Pfam" id="PF01593">
    <property type="entry name" value="Amino_oxidase"/>
    <property type="match status" value="1"/>
</dbReference>
<feature type="compositionally biased region" description="Pro residues" evidence="8">
    <location>
        <begin position="130"/>
        <end position="145"/>
    </location>
</feature>
<dbReference type="PRINTS" id="PR00419">
    <property type="entry name" value="ADXRDTASE"/>
</dbReference>
<dbReference type="RefSeq" id="WP_202956871.1">
    <property type="nucleotide sequence ID" value="NZ_JAPCID010000051.1"/>
</dbReference>
<evidence type="ECO:0000256" key="3">
    <source>
        <dbReference type="ARBA" id="ARBA00038194"/>
    </source>
</evidence>
<evidence type="ECO:0000259" key="9">
    <source>
        <dbReference type="Pfam" id="PF01593"/>
    </source>
</evidence>
<comment type="similarity">
    <text evidence="3">Belongs to the carotenoid/retinoid oxidoreductase family. CrtP subfamily.</text>
</comment>
<evidence type="ECO:0000256" key="4">
    <source>
        <dbReference type="ARBA" id="ARBA00039159"/>
    </source>
</evidence>
<evidence type="ECO:0000256" key="1">
    <source>
        <dbReference type="ARBA" id="ARBA00023002"/>
    </source>
</evidence>
<organism evidence="10 11">
    <name type="scientific">Solirubrobacter deserti</name>
    <dbReference type="NCBI Taxonomy" id="2282478"/>
    <lineage>
        <taxon>Bacteria</taxon>
        <taxon>Bacillati</taxon>
        <taxon>Actinomycetota</taxon>
        <taxon>Thermoleophilia</taxon>
        <taxon>Solirubrobacterales</taxon>
        <taxon>Solirubrobacteraceae</taxon>
        <taxon>Solirubrobacter</taxon>
    </lineage>
</organism>
<dbReference type="PANTHER" id="PTHR43734:SF7">
    <property type="entry name" value="4,4'-DIAPONEUROSPORENE OXYGENASE"/>
    <property type="match status" value="1"/>
</dbReference>
<comment type="caution">
    <text evidence="10">The sequence shown here is derived from an EMBL/GenBank/DDBJ whole genome shotgun (WGS) entry which is preliminary data.</text>
</comment>
<proteinExistence type="inferred from homology"/>
<dbReference type="PANTHER" id="PTHR43734">
    <property type="entry name" value="PHYTOENE DESATURASE"/>
    <property type="match status" value="1"/>
</dbReference>
<dbReference type="InterPro" id="IPR036188">
    <property type="entry name" value="FAD/NAD-bd_sf"/>
</dbReference>
<reference evidence="10" key="1">
    <citation type="submission" date="2022-10" db="EMBL/GenBank/DDBJ databases">
        <title>The WGS of Solirubrobacter sp. CPCC 204708.</title>
        <authorList>
            <person name="Jiang Z."/>
        </authorList>
    </citation>
    <scope>NUCLEOTIDE SEQUENCE</scope>
    <source>
        <strain evidence="10">CPCC 204708</strain>
    </source>
</reference>
<evidence type="ECO:0000256" key="2">
    <source>
        <dbReference type="ARBA" id="ARBA00037901"/>
    </source>
</evidence>
<protein>
    <recommendedName>
        <fullName evidence="4">4,4'-diaponeurosporene oxygenase</fullName>
    </recommendedName>
    <alternativeName>
        <fullName evidence="5">4,4'-diaponeurosporene oxidase</fullName>
    </alternativeName>
    <alternativeName>
        <fullName evidence="6">Carotenoid oxidase</fullName>
    </alternativeName>
</protein>
<comment type="catalytic activity">
    <reaction evidence="7">
        <text>all-trans-4,4'-diaponeurosporene + 2 AH2 + 2 O2 = 4,4'-diaponeurosporenal + 2 A + 3 H2O</text>
        <dbReference type="Rhea" id="RHEA:56104"/>
        <dbReference type="ChEBI" id="CHEBI:13193"/>
        <dbReference type="ChEBI" id="CHEBI:15377"/>
        <dbReference type="ChEBI" id="CHEBI:15379"/>
        <dbReference type="ChEBI" id="CHEBI:17499"/>
        <dbReference type="ChEBI" id="CHEBI:62743"/>
        <dbReference type="ChEBI" id="CHEBI:79065"/>
    </reaction>
</comment>
<evidence type="ECO:0000256" key="6">
    <source>
        <dbReference type="ARBA" id="ARBA00042619"/>
    </source>
</evidence>
<dbReference type="Gene3D" id="3.50.50.60">
    <property type="entry name" value="FAD/NAD(P)-binding domain"/>
    <property type="match status" value="2"/>
</dbReference>
<name>A0ABT4RRW3_9ACTN</name>
<feature type="region of interest" description="Disordered" evidence="8">
    <location>
        <begin position="130"/>
        <end position="151"/>
    </location>
</feature>
<evidence type="ECO:0000256" key="5">
    <source>
        <dbReference type="ARBA" id="ARBA00041900"/>
    </source>
</evidence>
<keyword evidence="1" id="KW-0560">Oxidoreductase</keyword>
<evidence type="ECO:0000256" key="8">
    <source>
        <dbReference type="SAM" id="MobiDB-lite"/>
    </source>
</evidence>
<gene>
    <name evidence="10" type="ORF">OJ962_26785</name>
</gene>
<keyword evidence="11" id="KW-1185">Reference proteome</keyword>
<dbReference type="EMBL" id="JAPCID010000051">
    <property type="protein sequence ID" value="MDA0141133.1"/>
    <property type="molecule type" value="Genomic_DNA"/>
</dbReference>
<dbReference type="InterPro" id="IPR002937">
    <property type="entry name" value="Amino_oxidase"/>
</dbReference>
<sequence>MKVAVVGAGVGGLAAAIELAGAGHAVTVFERADAPGGKCGRVERDGFVWDAGPSLLTMPWVFEDLGLELERVEPVTRYEFADGSVLELSADLPRALAALEAWSPGAGADWMRFLSVCASMWRASERFLTGPPPFPPRRPAPGEPPPDPRDALRVKPWWTLRDLARATARDPRLRMVIERFATYAGADPRRAPAALATAGYVEHAFGAWHPRGGMYAIPLAMTRRLEALGGELRLNTPVERITVANGRVRGVETGDGAFAADAVVTDVDERVVRTRLLGRPARRRTPSLSGLALLLGVCDPAPAHHRILFPRDYDAEFDDIFTHRRMPQDPTLYVCAPPEQGWFVLVNAPASPADWDATQAAAVERLGVQPSVVERVTPQDLGGPIYGAAPHGRLGAMLRPGNRIRGIDGLWLTGGTVHPGGGLPLVTLGGRSVARQLSGSRPSHVPSAP</sequence>
<evidence type="ECO:0000256" key="7">
    <source>
        <dbReference type="ARBA" id="ARBA00048532"/>
    </source>
</evidence>
<dbReference type="Proteomes" id="UP001147700">
    <property type="component" value="Unassembled WGS sequence"/>
</dbReference>
<comment type="pathway">
    <text evidence="2">Carotenoid biosynthesis; staphyloxanthin biosynthesis; staphyloxanthin from farnesyl diphosphate: step 3/5.</text>
</comment>
<feature type="domain" description="Amine oxidase" evidence="9">
    <location>
        <begin position="11"/>
        <end position="265"/>
    </location>
</feature>
<accession>A0ABT4RRW3</accession>
<evidence type="ECO:0000313" key="10">
    <source>
        <dbReference type="EMBL" id="MDA0141133.1"/>
    </source>
</evidence>
<evidence type="ECO:0000313" key="11">
    <source>
        <dbReference type="Proteomes" id="UP001147700"/>
    </source>
</evidence>